<evidence type="ECO:0000313" key="2">
    <source>
        <dbReference type="EMBL" id="KAK1385009.1"/>
    </source>
</evidence>
<keyword evidence="3" id="KW-1185">Reference proteome</keyword>
<evidence type="ECO:0000313" key="3">
    <source>
        <dbReference type="Proteomes" id="UP001237642"/>
    </source>
</evidence>
<dbReference type="Proteomes" id="UP001237642">
    <property type="component" value="Unassembled WGS sequence"/>
</dbReference>
<dbReference type="AlphaFoldDB" id="A0AAD8M0G3"/>
<organism evidence="1 3">
    <name type="scientific">Heracleum sosnowskyi</name>
    <dbReference type="NCBI Taxonomy" id="360622"/>
    <lineage>
        <taxon>Eukaryota</taxon>
        <taxon>Viridiplantae</taxon>
        <taxon>Streptophyta</taxon>
        <taxon>Embryophyta</taxon>
        <taxon>Tracheophyta</taxon>
        <taxon>Spermatophyta</taxon>
        <taxon>Magnoliopsida</taxon>
        <taxon>eudicotyledons</taxon>
        <taxon>Gunneridae</taxon>
        <taxon>Pentapetalae</taxon>
        <taxon>asterids</taxon>
        <taxon>campanulids</taxon>
        <taxon>Apiales</taxon>
        <taxon>Apiaceae</taxon>
        <taxon>Apioideae</taxon>
        <taxon>apioid superclade</taxon>
        <taxon>Tordylieae</taxon>
        <taxon>Tordyliinae</taxon>
        <taxon>Heracleum</taxon>
    </lineage>
</organism>
<comment type="caution">
    <text evidence="1">The sequence shown here is derived from an EMBL/GenBank/DDBJ whole genome shotgun (WGS) entry which is preliminary data.</text>
</comment>
<protein>
    <submittedName>
        <fullName evidence="1">Uncharacterized protein</fullName>
    </submittedName>
</protein>
<dbReference type="EMBL" id="JAUIZM010000011">
    <property type="protein sequence ID" value="KAK1356071.1"/>
    <property type="molecule type" value="Genomic_DNA"/>
</dbReference>
<dbReference type="EMBL" id="JAUIZM010000005">
    <property type="protein sequence ID" value="KAK1385009.1"/>
    <property type="molecule type" value="Genomic_DNA"/>
</dbReference>
<dbReference type="PANTHER" id="PTHR45733">
    <property type="entry name" value="FORMIN-J"/>
    <property type="match status" value="1"/>
</dbReference>
<reference evidence="1" key="1">
    <citation type="submission" date="2023-02" db="EMBL/GenBank/DDBJ databases">
        <title>Genome of toxic invasive species Heracleum sosnowskyi carries increased number of genes despite the absence of recent whole-genome duplications.</title>
        <authorList>
            <person name="Schelkunov M."/>
            <person name="Shtratnikova V."/>
            <person name="Makarenko M."/>
            <person name="Klepikova A."/>
            <person name="Omelchenko D."/>
            <person name="Novikova G."/>
            <person name="Obukhova E."/>
            <person name="Bogdanov V."/>
            <person name="Penin A."/>
            <person name="Logacheva M."/>
        </authorList>
    </citation>
    <scope>NUCLEOTIDE SEQUENCE</scope>
    <source>
        <strain evidence="1">Hsosn_3</strain>
        <tissue evidence="1">Leaf</tissue>
    </source>
</reference>
<sequence length="130" mass="14855">MTVMEYPRDFEGSPLLPLEGYFYIVNKQAPKELLYILSPFNRKSSQLRYLEYVSRKCVGNHWPPEDIPFALDCIIFRVLPVFDGGAGCRPVVHVYGQVPSSSDASKSSKFFFQLIRPENMLACTERKSAI</sequence>
<proteinExistence type="predicted"/>
<dbReference type="PANTHER" id="PTHR45733:SF10">
    <property type="entry name" value="FORMIN-LIKE PROTEIN 15A-RELATED"/>
    <property type="match status" value="1"/>
</dbReference>
<gene>
    <name evidence="2" type="ORF">POM88_022744</name>
    <name evidence="1" type="ORF">POM88_049327</name>
</gene>
<evidence type="ECO:0000313" key="1">
    <source>
        <dbReference type="EMBL" id="KAK1356071.1"/>
    </source>
</evidence>
<accession>A0AAD8M0G3</accession>
<name>A0AAD8M0G3_9APIA</name>
<dbReference type="InterPro" id="IPR051144">
    <property type="entry name" value="Formin_homology_domain"/>
</dbReference>
<reference evidence="1" key="2">
    <citation type="submission" date="2023-05" db="EMBL/GenBank/DDBJ databases">
        <authorList>
            <person name="Schelkunov M.I."/>
        </authorList>
    </citation>
    <scope>NUCLEOTIDE SEQUENCE</scope>
    <source>
        <strain evidence="1">Hsosn_3</strain>
        <tissue evidence="1">Leaf</tissue>
    </source>
</reference>